<accession>A0A426SLQ9</accession>
<name>A0A426SLQ9_9MICO</name>
<keyword evidence="3" id="KW-1185">Reference proteome</keyword>
<dbReference type="Proteomes" id="UP000274327">
    <property type="component" value="Unassembled WGS sequence"/>
</dbReference>
<comment type="caution">
    <text evidence="2">The sequence shown here is derived from an EMBL/GenBank/DDBJ whole genome shotgun (WGS) entry which is preliminary data.</text>
</comment>
<sequence length="366" mass="37370">MSGFYGADTDQLRDHSALLVQRATAIGELRDLLQPVVMDESAWRGPDADAFRERWSSSTSPLFDQVGELISRRGTDLEQHAEEQDEASGAGSDGGGGSGGGKDGGSWWDSLLGGLNDGLGVFNTLQTAFTRAKKVWDLARIIDRSTDFIGGAEDIFQLAAGTWKYGKDITESAFSAGTEYSGLVKKMIGELPFNVPTGLGNKNFFGWVDDAAGKLSKVAPFLDDVAPFVGKALPGIDVVTGGWQMIDGMKNGDTFSAVTGGASALGGGLMLAGGAMSATGVGAIVGGPLVAAGAVISGGAALADVGKMVYDNWPAISSTASDAWNATTDFVGDTAGAVSEGVGNVVDSVGDGISGAVDGLADALPW</sequence>
<evidence type="ECO:0000313" key="2">
    <source>
        <dbReference type="EMBL" id="RRR19195.1"/>
    </source>
</evidence>
<dbReference type="GeneID" id="78120586"/>
<dbReference type="RefSeq" id="WP_126985750.1">
    <property type="nucleotide sequence ID" value="NZ_JALXWX010000129.1"/>
</dbReference>
<feature type="region of interest" description="Disordered" evidence="1">
    <location>
        <begin position="77"/>
        <end position="103"/>
    </location>
</feature>
<dbReference type="EMBL" id="QOCI01000003">
    <property type="protein sequence ID" value="RRR19195.1"/>
    <property type="molecule type" value="Genomic_DNA"/>
</dbReference>
<proteinExistence type="predicted"/>
<feature type="compositionally biased region" description="Gly residues" evidence="1">
    <location>
        <begin position="91"/>
        <end position="103"/>
    </location>
</feature>
<evidence type="ECO:0000256" key="1">
    <source>
        <dbReference type="SAM" id="MobiDB-lite"/>
    </source>
</evidence>
<reference evidence="2 3" key="1">
    <citation type="submission" date="2018-07" db="EMBL/GenBank/DDBJ databases">
        <title>Brachybacteriurn paraconglorneratum KCTC 9916.</title>
        <authorList>
            <person name="Li Y."/>
        </authorList>
    </citation>
    <scope>NUCLEOTIDE SEQUENCE [LARGE SCALE GENOMIC DNA]</scope>
    <source>
        <strain evidence="2 3">KCTC 9916</strain>
    </source>
</reference>
<organism evidence="2 3">
    <name type="scientific">Brachybacterium paraconglomeratum</name>
    <dbReference type="NCBI Taxonomy" id="173362"/>
    <lineage>
        <taxon>Bacteria</taxon>
        <taxon>Bacillati</taxon>
        <taxon>Actinomycetota</taxon>
        <taxon>Actinomycetes</taxon>
        <taxon>Micrococcales</taxon>
        <taxon>Dermabacteraceae</taxon>
        <taxon>Brachybacterium</taxon>
    </lineage>
</organism>
<protein>
    <recommendedName>
        <fullName evidence="4">WXG100 family type VII secretion target</fullName>
    </recommendedName>
</protein>
<gene>
    <name evidence="2" type="ORF">DS079_06010</name>
</gene>
<evidence type="ECO:0008006" key="4">
    <source>
        <dbReference type="Google" id="ProtNLM"/>
    </source>
</evidence>
<evidence type="ECO:0000313" key="3">
    <source>
        <dbReference type="Proteomes" id="UP000274327"/>
    </source>
</evidence>
<dbReference type="AlphaFoldDB" id="A0A426SLQ9"/>